<evidence type="ECO:0000259" key="12">
    <source>
        <dbReference type="Pfam" id="PF07715"/>
    </source>
</evidence>
<dbReference type="Gene3D" id="2.40.170.20">
    <property type="entry name" value="TonB-dependent receptor, beta-barrel domain"/>
    <property type="match status" value="1"/>
</dbReference>
<keyword evidence="7 8" id="KW-0998">Cell outer membrane</keyword>
<evidence type="ECO:0000256" key="3">
    <source>
        <dbReference type="ARBA" id="ARBA00022452"/>
    </source>
</evidence>
<evidence type="ECO:0000259" key="11">
    <source>
        <dbReference type="Pfam" id="PF00593"/>
    </source>
</evidence>
<evidence type="ECO:0000256" key="7">
    <source>
        <dbReference type="ARBA" id="ARBA00023237"/>
    </source>
</evidence>
<feature type="signal peptide" evidence="10">
    <location>
        <begin position="1"/>
        <end position="32"/>
    </location>
</feature>
<dbReference type="PANTHER" id="PTHR47234">
    <property type="match status" value="1"/>
</dbReference>
<comment type="subcellular location">
    <subcellularLocation>
        <location evidence="1 8">Cell outer membrane</location>
        <topology evidence="1 8">Multi-pass membrane protein</topology>
    </subcellularLocation>
</comment>
<dbReference type="PANTHER" id="PTHR47234:SF2">
    <property type="entry name" value="TONB-DEPENDENT RECEPTOR"/>
    <property type="match status" value="1"/>
</dbReference>
<dbReference type="EMBL" id="CP121106">
    <property type="protein sequence ID" value="WFL78063.1"/>
    <property type="molecule type" value="Genomic_DNA"/>
</dbReference>
<keyword evidence="5 9" id="KW-0798">TonB box</keyword>
<dbReference type="Pfam" id="PF00593">
    <property type="entry name" value="TonB_dep_Rec_b-barrel"/>
    <property type="match status" value="1"/>
</dbReference>
<dbReference type="InterPro" id="IPR039426">
    <property type="entry name" value="TonB-dep_rcpt-like"/>
</dbReference>
<name>A0ABY8FVT3_9SPHN</name>
<keyword evidence="2 8" id="KW-0813">Transport</keyword>
<keyword evidence="3 8" id="KW-1134">Transmembrane beta strand</keyword>
<dbReference type="RefSeq" id="WP_278016754.1">
    <property type="nucleotide sequence ID" value="NZ_CP121106.1"/>
</dbReference>
<protein>
    <submittedName>
        <fullName evidence="13">TonB-dependent receptor</fullName>
    </submittedName>
</protein>
<evidence type="ECO:0000256" key="10">
    <source>
        <dbReference type="SAM" id="SignalP"/>
    </source>
</evidence>
<feature type="domain" description="TonB-dependent receptor plug" evidence="12">
    <location>
        <begin position="65"/>
        <end position="179"/>
    </location>
</feature>
<organism evidence="13 14">
    <name type="scientific">Altererythrobacter arenosus</name>
    <dbReference type="NCBI Taxonomy" id="3032592"/>
    <lineage>
        <taxon>Bacteria</taxon>
        <taxon>Pseudomonadati</taxon>
        <taxon>Pseudomonadota</taxon>
        <taxon>Alphaproteobacteria</taxon>
        <taxon>Sphingomonadales</taxon>
        <taxon>Erythrobacteraceae</taxon>
        <taxon>Altererythrobacter</taxon>
    </lineage>
</organism>
<keyword evidence="10" id="KW-0732">Signal</keyword>
<dbReference type="PROSITE" id="PS52016">
    <property type="entry name" value="TONB_DEPENDENT_REC_3"/>
    <property type="match status" value="1"/>
</dbReference>
<evidence type="ECO:0000256" key="6">
    <source>
        <dbReference type="ARBA" id="ARBA00023136"/>
    </source>
</evidence>
<evidence type="ECO:0000256" key="1">
    <source>
        <dbReference type="ARBA" id="ARBA00004571"/>
    </source>
</evidence>
<reference evidence="13 14" key="1">
    <citation type="submission" date="2023-03" db="EMBL/GenBank/DDBJ databases">
        <title>Altererythrobacter sp. CAU 1644 isolated from sand.</title>
        <authorList>
            <person name="Kim W."/>
        </authorList>
    </citation>
    <scope>NUCLEOTIDE SEQUENCE [LARGE SCALE GENOMIC DNA]</scope>
    <source>
        <strain evidence="13 14">CAU 1644</strain>
    </source>
</reference>
<evidence type="ECO:0000256" key="8">
    <source>
        <dbReference type="PROSITE-ProRule" id="PRU01360"/>
    </source>
</evidence>
<dbReference type="Gene3D" id="2.170.130.10">
    <property type="entry name" value="TonB-dependent receptor, plug domain"/>
    <property type="match status" value="1"/>
</dbReference>
<sequence length="1009" mass="108569">MKISSRMANSGRMKLYTSVGIAAVMANAPAIAQDDVLSEAEAPQTETAIVVTGTRLATNPEVAGPNPVVTVDAANIEQSGEVNLTELLSQTPALFNSEDNFDAAGSQARFGGTGVNLLDLRNLGPQRTLVLVDGRRHIAGISGEAAVDVNTIPTALVERIDVLTGGVSSVYGADGVSGVVNFVMKKDFEGLDMRLQRGFSEYGDADSYFGSIAAGTNFADGRGNITAAYEYRKDGRVAYGDRPNGRFDAPLLVRNPDDIPDDPNVFDFIPLPFIGWADSAPGGALVLDNSFVATFRGDGQPYNAGVFLPNSGFRSAGTADTDDTPVASYQGDLQARTEHHSVNLFANYEISPSLNFFAEGKYVNSENFSVSQPSFDFFTYVGGENPFIPQNIRDIIANTGGFFDGLLFNRDNFDLGTRNEILKRDLYRGVIGFDGDISDNARFEVSYVYGRNETRYISENYRIEDRYFAALDAVDEGAFLTGTPNGNVVCRVSVDGSGLVDSFNFNYGEAPQTFSPNECVPLNVFGEGVASQAALDFINADLQNKFTLTQNVVSGFVSGDFGALFELPGGPIGFVVGGEYRKEKSISRVDPLAKQVTDFDPDRGVLADLALLDDETGSFDVIEGFAELALPLLADMPFADLLELRAAVRLSDYSTSGYTDSWSVSGVWAPVTDVRFRGSYSKSTRAPNITELFAPGTGTFSFIADPCDPANVTSGAPVRAANCRTLIEGLGADFDTYDYGSDIASSASIPGFVSGNPNLEPEEATTWTAGVVVQPRFLPGFAFSADWFDIDLSQAINTTTLTELAEFCVDSPTLDNQFCDLVDRAPGTGFVNGFRLAPVNVAFFETAGLDVTMSYQFDLGDSSQIQLRGTVGYLDKLNFLPSNGGTVDDDRGEAGAPKWNGSADVTFTRGNFSLNYGVQYIGEQLRYEKDVLAANPDRAAPEFITIGSRFMHDIRGEMDIADTGASIYFGINNFTNEQPVLGLVDTPTGWRGRYYFAGLRVKLAGLPGF</sequence>
<proteinExistence type="inferred from homology"/>
<evidence type="ECO:0000313" key="14">
    <source>
        <dbReference type="Proteomes" id="UP001215827"/>
    </source>
</evidence>
<dbReference type="InterPro" id="IPR037066">
    <property type="entry name" value="Plug_dom_sf"/>
</dbReference>
<keyword evidence="14" id="KW-1185">Reference proteome</keyword>
<dbReference type="Pfam" id="PF07715">
    <property type="entry name" value="Plug"/>
    <property type="match status" value="1"/>
</dbReference>
<keyword evidence="6 8" id="KW-0472">Membrane</keyword>
<feature type="domain" description="TonB-dependent receptor-like beta-barrel" evidence="11">
    <location>
        <begin position="543"/>
        <end position="973"/>
    </location>
</feature>
<evidence type="ECO:0000256" key="5">
    <source>
        <dbReference type="ARBA" id="ARBA00023077"/>
    </source>
</evidence>
<evidence type="ECO:0000256" key="2">
    <source>
        <dbReference type="ARBA" id="ARBA00022448"/>
    </source>
</evidence>
<dbReference type="InterPro" id="IPR012910">
    <property type="entry name" value="Plug_dom"/>
</dbReference>
<dbReference type="Proteomes" id="UP001215827">
    <property type="component" value="Chromosome"/>
</dbReference>
<accession>A0ABY8FVT3</accession>
<dbReference type="InterPro" id="IPR036942">
    <property type="entry name" value="Beta-barrel_TonB_sf"/>
</dbReference>
<evidence type="ECO:0000256" key="4">
    <source>
        <dbReference type="ARBA" id="ARBA00022692"/>
    </source>
</evidence>
<comment type="similarity">
    <text evidence="8 9">Belongs to the TonB-dependent receptor family.</text>
</comment>
<gene>
    <name evidence="13" type="ORF">P7228_03055</name>
</gene>
<keyword evidence="13" id="KW-0675">Receptor</keyword>
<feature type="chain" id="PRO_5045426621" evidence="10">
    <location>
        <begin position="33"/>
        <end position="1009"/>
    </location>
</feature>
<evidence type="ECO:0000256" key="9">
    <source>
        <dbReference type="RuleBase" id="RU003357"/>
    </source>
</evidence>
<evidence type="ECO:0000313" key="13">
    <source>
        <dbReference type="EMBL" id="WFL78063.1"/>
    </source>
</evidence>
<dbReference type="SUPFAM" id="SSF56935">
    <property type="entry name" value="Porins"/>
    <property type="match status" value="1"/>
</dbReference>
<keyword evidence="4 8" id="KW-0812">Transmembrane</keyword>
<dbReference type="InterPro" id="IPR000531">
    <property type="entry name" value="Beta-barrel_TonB"/>
</dbReference>